<dbReference type="CDD" id="cd22212">
    <property type="entry name" value="NDFIP-like"/>
    <property type="match status" value="1"/>
</dbReference>
<reference evidence="7 8" key="1">
    <citation type="submission" date="2023-03" db="EMBL/GenBank/DDBJ databases">
        <title>Genome sequence of Lichtheimia ornata CBS 291.66.</title>
        <authorList>
            <person name="Mohabir J.T."/>
            <person name="Shea T.P."/>
            <person name="Kurbessoian T."/>
            <person name="Berby B."/>
            <person name="Fontaine J."/>
            <person name="Livny J."/>
            <person name="Gnirke A."/>
            <person name="Stajich J.E."/>
            <person name="Cuomo C.A."/>
        </authorList>
    </citation>
    <scope>NUCLEOTIDE SEQUENCE [LARGE SCALE GENOMIC DNA]</scope>
    <source>
        <strain evidence="7">CBS 291.66</strain>
    </source>
</reference>
<evidence type="ECO:0000313" key="7">
    <source>
        <dbReference type="EMBL" id="KAJ8654651.1"/>
    </source>
</evidence>
<dbReference type="PANTHER" id="PTHR13396">
    <property type="entry name" value="NEDD4 FAMILY INTERACTING PROTEIN 1/2"/>
    <property type="match status" value="1"/>
</dbReference>
<feature type="compositionally biased region" description="Low complexity" evidence="5">
    <location>
        <begin position="81"/>
        <end position="92"/>
    </location>
</feature>
<protein>
    <recommendedName>
        <fullName evidence="9">Metal homeostatis protein bsd2</fullName>
    </recommendedName>
</protein>
<evidence type="ECO:0000256" key="4">
    <source>
        <dbReference type="ARBA" id="ARBA00023136"/>
    </source>
</evidence>
<comment type="subcellular location">
    <subcellularLocation>
        <location evidence="1">Membrane</location>
        <topology evidence="1">Multi-pass membrane protein</topology>
    </subcellularLocation>
</comment>
<evidence type="ECO:0000256" key="3">
    <source>
        <dbReference type="ARBA" id="ARBA00022989"/>
    </source>
</evidence>
<evidence type="ECO:0008006" key="9">
    <source>
        <dbReference type="Google" id="ProtNLM"/>
    </source>
</evidence>
<organism evidence="7 8">
    <name type="scientific">Lichtheimia ornata</name>
    <dbReference type="NCBI Taxonomy" id="688661"/>
    <lineage>
        <taxon>Eukaryota</taxon>
        <taxon>Fungi</taxon>
        <taxon>Fungi incertae sedis</taxon>
        <taxon>Mucoromycota</taxon>
        <taxon>Mucoromycotina</taxon>
        <taxon>Mucoromycetes</taxon>
        <taxon>Mucorales</taxon>
        <taxon>Lichtheimiaceae</taxon>
        <taxon>Lichtheimia</taxon>
    </lineage>
</organism>
<keyword evidence="3 6" id="KW-1133">Transmembrane helix</keyword>
<evidence type="ECO:0000256" key="6">
    <source>
        <dbReference type="SAM" id="Phobius"/>
    </source>
</evidence>
<sequence length="303" mass="33137">MSRNYQRVPTADDPLHSNESIDLQAGHATTAAGASPLSPHASHPHTMNRQRTDLEETFGEPLDDDDDDYDDSNESRRLLGTASASSSSSSTAIPVQPLPPTSNNHRQQQQHHQPAVLPVTNDGVFANMSAKPEREADKLDETPPAYEDAAADATPPYWQTTIVAPAGMDDMILVEGMPVGSLFGFAWNLLVSASFQFVGFLLTYLLHTSHAAKQGSRAGLGITLVQFGFYIRSRGSLEDVGLDDGSNRNQDQEPEEESVQANIIAYLLMLLGWFIIIRSIGDYLRARKMERIIATEPSAETMV</sequence>
<dbReference type="EMBL" id="JARTCD010000058">
    <property type="protein sequence ID" value="KAJ8654651.1"/>
    <property type="molecule type" value="Genomic_DNA"/>
</dbReference>
<dbReference type="GO" id="GO:0006511">
    <property type="term" value="P:ubiquitin-dependent protein catabolic process"/>
    <property type="evidence" value="ECO:0007669"/>
    <property type="project" value="TreeGrafter"/>
</dbReference>
<dbReference type="GO" id="GO:0048471">
    <property type="term" value="C:perinuclear region of cytoplasm"/>
    <property type="evidence" value="ECO:0007669"/>
    <property type="project" value="TreeGrafter"/>
</dbReference>
<name>A0AAD7XVT1_9FUNG</name>
<proteinExistence type="predicted"/>
<evidence type="ECO:0000313" key="8">
    <source>
        <dbReference type="Proteomes" id="UP001234581"/>
    </source>
</evidence>
<dbReference type="GO" id="GO:0005794">
    <property type="term" value="C:Golgi apparatus"/>
    <property type="evidence" value="ECO:0007669"/>
    <property type="project" value="TreeGrafter"/>
</dbReference>
<dbReference type="Proteomes" id="UP001234581">
    <property type="component" value="Unassembled WGS sequence"/>
</dbReference>
<feature type="transmembrane region" description="Helical" evidence="6">
    <location>
        <begin position="263"/>
        <end position="281"/>
    </location>
</feature>
<feature type="region of interest" description="Disordered" evidence="5">
    <location>
        <begin position="1"/>
        <end position="121"/>
    </location>
</feature>
<dbReference type="GO" id="GO:0016020">
    <property type="term" value="C:membrane"/>
    <property type="evidence" value="ECO:0007669"/>
    <property type="project" value="UniProtKB-SubCell"/>
</dbReference>
<evidence type="ECO:0000256" key="2">
    <source>
        <dbReference type="ARBA" id="ARBA00022692"/>
    </source>
</evidence>
<evidence type="ECO:0000256" key="5">
    <source>
        <dbReference type="SAM" id="MobiDB-lite"/>
    </source>
</evidence>
<dbReference type="GeneID" id="83217107"/>
<keyword evidence="8" id="KW-1185">Reference proteome</keyword>
<accession>A0AAD7XVT1</accession>
<dbReference type="GO" id="GO:0007034">
    <property type="term" value="P:vacuolar transport"/>
    <property type="evidence" value="ECO:0007669"/>
    <property type="project" value="InterPro"/>
</dbReference>
<comment type="caution">
    <text evidence="7">The sequence shown here is derived from an EMBL/GenBank/DDBJ whole genome shotgun (WGS) entry which is preliminary data.</text>
</comment>
<keyword evidence="2 6" id="KW-0812">Transmembrane</keyword>
<dbReference type="GO" id="GO:0031398">
    <property type="term" value="P:positive regulation of protein ubiquitination"/>
    <property type="evidence" value="ECO:0007669"/>
    <property type="project" value="TreeGrafter"/>
</dbReference>
<dbReference type="Pfam" id="PF10176">
    <property type="entry name" value="NEDD4_Bsd2"/>
    <property type="match status" value="1"/>
</dbReference>
<gene>
    <name evidence="7" type="ORF">O0I10_009702</name>
</gene>
<feature type="transmembrane region" description="Helical" evidence="6">
    <location>
        <begin position="185"/>
        <end position="206"/>
    </location>
</feature>
<evidence type="ECO:0000256" key="1">
    <source>
        <dbReference type="ARBA" id="ARBA00004141"/>
    </source>
</evidence>
<dbReference type="PANTHER" id="PTHR13396:SF5">
    <property type="entry name" value="NEDD4 FAMILY INTERACTING PROTEIN"/>
    <property type="match status" value="1"/>
</dbReference>
<dbReference type="InterPro" id="IPR019325">
    <property type="entry name" value="NEDD4/Bsd2"/>
</dbReference>
<dbReference type="RefSeq" id="XP_058339565.1">
    <property type="nucleotide sequence ID" value="XM_058489689.1"/>
</dbReference>
<dbReference type="GO" id="GO:0030001">
    <property type="term" value="P:metal ion transport"/>
    <property type="evidence" value="ECO:0007669"/>
    <property type="project" value="InterPro"/>
</dbReference>
<feature type="compositionally biased region" description="Acidic residues" evidence="5">
    <location>
        <begin position="55"/>
        <end position="72"/>
    </location>
</feature>
<dbReference type="AlphaFoldDB" id="A0AAD7XVT1"/>
<keyword evidence="4 6" id="KW-0472">Membrane</keyword>
<dbReference type="GO" id="GO:0005783">
    <property type="term" value="C:endoplasmic reticulum"/>
    <property type="evidence" value="ECO:0007669"/>
    <property type="project" value="TreeGrafter"/>
</dbReference>